<keyword evidence="3" id="KW-0804">Transcription</keyword>
<dbReference type="PANTHER" id="PTHR30146">
    <property type="entry name" value="LACI-RELATED TRANSCRIPTIONAL REPRESSOR"/>
    <property type="match status" value="1"/>
</dbReference>
<dbReference type="PROSITE" id="PS50932">
    <property type="entry name" value="HTH_LACI_2"/>
    <property type="match status" value="1"/>
</dbReference>
<dbReference type="STRING" id="1122180.Lokhon_01760"/>
<evidence type="ECO:0000313" key="6">
    <source>
        <dbReference type="Proteomes" id="UP000025047"/>
    </source>
</evidence>
<dbReference type="CDD" id="cd01392">
    <property type="entry name" value="HTH_LacI"/>
    <property type="match status" value="1"/>
</dbReference>
<dbReference type="Pfam" id="PF00356">
    <property type="entry name" value="LacI"/>
    <property type="match status" value="1"/>
</dbReference>
<dbReference type="Proteomes" id="UP000025047">
    <property type="component" value="Unassembled WGS sequence"/>
</dbReference>
<keyword evidence="2" id="KW-0238">DNA-binding</keyword>
<accession>A0A017HBD7</accession>
<evidence type="ECO:0000256" key="1">
    <source>
        <dbReference type="ARBA" id="ARBA00023015"/>
    </source>
</evidence>
<dbReference type="GO" id="GO:0003700">
    <property type="term" value="F:DNA-binding transcription factor activity"/>
    <property type="evidence" value="ECO:0007669"/>
    <property type="project" value="TreeGrafter"/>
</dbReference>
<dbReference type="Gene3D" id="1.10.260.40">
    <property type="entry name" value="lambda repressor-like DNA-binding domains"/>
    <property type="match status" value="1"/>
</dbReference>
<dbReference type="SMART" id="SM00354">
    <property type="entry name" value="HTH_LACI"/>
    <property type="match status" value="1"/>
</dbReference>
<comment type="caution">
    <text evidence="5">The sequence shown here is derived from an EMBL/GenBank/DDBJ whole genome shotgun (WGS) entry which is preliminary data.</text>
</comment>
<dbReference type="RefSeq" id="WP_017928759.1">
    <property type="nucleotide sequence ID" value="NZ_KB822998.1"/>
</dbReference>
<protein>
    <submittedName>
        <fullName evidence="5">Transcriptional regulator AglR, LacI family</fullName>
    </submittedName>
</protein>
<dbReference type="OrthoDB" id="234496at2"/>
<dbReference type="InterPro" id="IPR028082">
    <property type="entry name" value="Peripla_BP_I"/>
</dbReference>
<keyword evidence="1" id="KW-0805">Transcription regulation</keyword>
<evidence type="ECO:0000256" key="3">
    <source>
        <dbReference type="ARBA" id="ARBA00023163"/>
    </source>
</evidence>
<dbReference type="Pfam" id="PF13377">
    <property type="entry name" value="Peripla_BP_3"/>
    <property type="match status" value="1"/>
</dbReference>
<sequence>MNLKQLSSLLGLSQTTVSRALNGYADVSEATRARVQAAARAHDYRPNTRAQALATGRSRVIGHVVPKISSHAMVNPIFADFIAGAGETYSAAGYEMLISLVDITEEEKAYHSMKRRGLVDGLIVSAPRMNDPRIALLDEIGLPYAVHGRATGTTRPYSWLDVNNRRAFARATNFLVDLGHRRIGLVNGLEKMDFAHRRRQGYEEALRAHGISPDPELMRQDEMTESYGWRAARDMLALPDPPTAILVSSVICMLGVRRAVEEAGLVLGRDVSAVTHDDQLSYLRDDGPVPAFTATRSSVREAGQRLARMVIDRIDNPEAPHVQELLEADLIIGRSTGPAPR</sequence>
<dbReference type="HOGENOM" id="CLU_037628_6_1_5"/>
<dbReference type="eggNOG" id="COG1609">
    <property type="taxonomic scope" value="Bacteria"/>
</dbReference>
<name>A0A017HBD7_9RHOB</name>
<dbReference type="CDD" id="cd20010">
    <property type="entry name" value="PBP1_AglR-like"/>
    <property type="match status" value="1"/>
</dbReference>
<keyword evidence="6" id="KW-1185">Reference proteome</keyword>
<organism evidence="5 6">
    <name type="scientific">Limimaricola hongkongensis DSM 17492</name>
    <dbReference type="NCBI Taxonomy" id="1122180"/>
    <lineage>
        <taxon>Bacteria</taxon>
        <taxon>Pseudomonadati</taxon>
        <taxon>Pseudomonadota</taxon>
        <taxon>Alphaproteobacteria</taxon>
        <taxon>Rhodobacterales</taxon>
        <taxon>Paracoccaceae</taxon>
        <taxon>Limimaricola</taxon>
    </lineage>
</organism>
<dbReference type="InterPro" id="IPR000843">
    <property type="entry name" value="HTH_LacI"/>
</dbReference>
<evidence type="ECO:0000256" key="2">
    <source>
        <dbReference type="ARBA" id="ARBA00023125"/>
    </source>
</evidence>
<dbReference type="GO" id="GO:0000976">
    <property type="term" value="F:transcription cis-regulatory region binding"/>
    <property type="evidence" value="ECO:0007669"/>
    <property type="project" value="TreeGrafter"/>
</dbReference>
<dbReference type="PANTHER" id="PTHR30146:SF109">
    <property type="entry name" value="HTH-TYPE TRANSCRIPTIONAL REGULATOR GALS"/>
    <property type="match status" value="1"/>
</dbReference>
<dbReference type="InterPro" id="IPR010982">
    <property type="entry name" value="Lambda_DNA-bd_dom_sf"/>
</dbReference>
<reference evidence="5 6" key="1">
    <citation type="submission" date="2013-03" db="EMBL/GenBank/DDBJ databases">
        <authorList>
            <person name="Fiebig A."/>
            <person name="Goeker M."/>
            <person name="Klenk H.-P.P."/>
        </authorList>
    </citation>
    <scope>NUCLEOTIDE SEQUENCE [LARGE SCALE GENOMIC DNA]</scope>
    <source>
        <strain evidence="5 6">DSM 17492</strain>
    </source>
</reference>
<proteinExistence type="predicted"/>
<dbReference type="PATRIC" id="fig|1122180.6.peg.1743"/>
<dbReference type="Gene3D" id="3.40.50.2300">
    <property type="match status" value="2"/>
</dbReference>
<evidence type="ECO:0000259" key="4">
    <source>
        <dbReference type="PROSITE" id="PS50932"/>
    </source>
</evidence>
<gene>
    <name evidence="5" type="ORF">Lokhon_01760</name>
</gene>
<evidence type="ECO:0000313" key="5">
    <source>
        <dbReference type="EMBL" id="EYD71691.1"/>
    </source>
</evidence>
<dbReference type="AlphaFoldDB" id="A0A017HBD7"/>
<dbReference type="InterPro" id="IPR046335">
    <property type="entry name" value="LacI/GalR-like_sensor"/>
</dbReference>
<dbReference type="SUPFAM" id="SSF53822">
    <property type="entry name" value="Periplasmic binding protein-like I"/>
    <property type="match status" value="1"/>
</dbReference>
<feature type="domain" description="HTH lacI-type" evidence="4">
    <location>
        <begin position="1"/>
        <end position="55"/>
    </location>
</feature>
<dbReference type="EMBL" id="APGJ01000006">
    <property type="protein sequence ID" value="EYD71691.1"/>
    <property type="molecule type" value="Genomic_DNA"/>
</dbReference>
<dbReference type="SUPFAM" id="SSF47413">
    <property type="entry name" value="lambda repressor-like DNA-binding domains"/>
    <property type="match status" value="1"/>
</dbReference>